<evidence type="ECO:0000313" key="3">
    <source>
        <dbReference type="Proteomes" id="UP000828390"/>
    </source>
</evidence>
<comment type="caution">
    <text evidence="2">The sequence shown here is derived from an EMBL/GenBank/DDBJ whole genome shotgun (WGS) entry which is preliminary data.</text>
</comment>
<evidence type="ECO:0000313" key="2">
    <source>
        <dbReference type="EMBL" id="KAH3787345.1"/>
    </source>
</evidence>
<proteinExistence type="predicted"/>
<organism evidence="2 3">
    <name type="scientific">Dreissena polymorpha</name>
    <name type="common">Zebra mussel</name>
    <name type="synonym">Mytilus polymorpha</name>
    <dbReference type="NCBI Taxonomy" id="45954"/>
    <lineage>
        <taxon>Eukaryota</taxon>
        <taxon>Metazoa</taxon>
        <taxon>Spiralia</taxon>
        <taxon>Lophotrochozoa</taxon>
        <taxon>Mollusca</taxon>
        <taxon>Bivalvia</taxon>
        <taxon>Autobranchia</taxon>
        <taxon>Heteroconchia</taxon>
        <taxon>Euheterodonta</taxon>
        <taxon>Imparidentia</taxon>
        <taxon>Neoheterodontei</taxon>
        <taxon>Myida</taxon>
        <taxon>Dreissenoidea</taxon>
        <taxon>Dreissenidae</taxon>
        <taxon>Dreissena</taxon>
    </lineage>
</organism>
<evidence type="ECO:0000256" key="1">
    <source>
        <dbReference type="SAM" id="SignalP"/>
    </source>
</evidence>
<protein>
    <submittedName>
        <fullName evidence="2">Uncharacterized protein</fullName>
    </submittedName>
</protein>
<dbReference type="EMBL" id="JAIWYP010000008">
    <property type="protein sequence ID" value="KAH3787345.1"/>
    <property type="molecule type" value="Genomic_DNA"/>
</dbReference>
<reference evidence="2" key="1">
    <citation type="journal article" date="2019" name="bioRxiv">
        <title>The Genome of the Zebra Mussel, Dreissena polymorpha: A Resource for Invasive Species Research.</title>
        <authorList>
            <person name="McCartney M.A."/>
            <person name="Auch B."/>
            <person name="Kono T."/>
            <person name="Mallez S."/>
            <person name="Zhang Y."/>
            <person name="Obille A."/>
            <person name="Becker A."/>
            <person name="Abrahante J.E."/>
            <person name="Garbe J."/>
            <person name="Badalamenti J.P."/>
            <person name="Herman A."/>
            <person name="Mangelson H."/>
            <person name="Liachko I."/>
            <person name="Sullivan S."/>
            <person name="Sone E.D."/>
            <person name="Koren S."/>
            <person name="Silverstein K.A.T."/>
            <person name="Beckman K.B."/>
            <person name="Gohl D.M."/>
        </authorList>
    </citation>
    <scope>NUCLEOTIDE SEQUENCE</scope>
    <source>
        <strain evidence="2">Duluth1</strain>
        <tissue evidence="2">Whole animal</tissue>
    </source>
</reference>
<accession>A0A9D4EVD6</accession>
<reference evidence="2" key="2">
    <citation type="submission" date="2020-11" db="EMBL/GenBank/DDBJ databases">
        <authorList>
            <person name="McCartney M.A."/>
            <person name="Auch B."/>
            <person name="Kono T."/>
            <person name="Mallez S."/>
            <person name="Becker A."/>
            <person name="Gohl D.M."/>
            <person name="Silverstein K.A.T."/>
            <person name="Koren S."/>
            <person name="Bechman K.B."/>
            <person name="Herman A."/>
            <person name="Abrahante J.E."/>
            <person name="Garbe J."/>
        </authorList>
    </citation>
    <scope>NUCLEOTIDE SEQUENCE</scope>
    <source>
        <strain evidence="2">Duluth1</strain>
        <tissue evidence="2">Whole animal</tissue>
    </source>
</reference>
<sequence length="291" mass="32586">MLGKILLFVVIALLDPCSGWSFWGRNQSDWNGLKVTWGLNPWTSYNDMPRTRDAALVDGWRKLDAGSRCQGDHVVGERFVKNGDLGVVLLYDKNGFIAGIQAGFDKAYMPNPNGYPFQPLVNAPFVEYPRPGGGSDLFVTAYFVPPEKICSTGRNADEFLRQGTGVGLWIQNGKNPLTDSVRMPPTIEAARKSQWTEGACFYTMGVHFWHNTSKTMSCDELFPVFLMYNDGVLNAFGWAFGMDIRSSAWLEHPPKNSYGHFMKVIPDCLYRLGTLTTLHIYLTDSALADRC</sequence>
<keyword evidence="1" id="KW-0732">Signal</keyword>
<feature type="chain" id="PRO_5039417427" evidence="1">
    <location>
        <begin position="20"/>
        <end position="291"/>
    </location>
</feature>
<dbReference type="OrthoDB" id="6042561at2759"/>
<dbReference type="Proteomes" id="UP000828390">
    <property type="component" value="Unassembled WGS sequence"/>
</dbReference>
<gene>
    <name evidence="2" type="ORF">DPMN_165469</name>
</gene>
<keyword evidence="3" id="KW-1185">Reference proteome</keyword>
<name>A0A9D4EVD6_DREPO</name>
<feature type="signal peptide" evidence="1">
    <location>
        <begin position="1"/>
        <end position="19"/>
    </location>
</feature>
<dbReference type="AlphaFoldDB" id="A0A9D4EVD6"/>